<proteinExistence type="predicted"/>
<comment type="caution">
    <text evidence="1">The sequence shown here is derived from an EMBL/GenBank/DDBJ whole genome shotgun (WGS) entry which is preliminary data.</text>
</comment>
<gene>
    <name evidence="1" type="ORF">RF11_01809</name>
</gene>
<name>A0A0C2NCZ9_THEKT</name>
<organism evidence="1 2">
    <name type="scientific">Thelohanellus kitauei</name>
    <name type="common">Myxosporean</name>
    <dbReference type="NCBI Taxonomy" id="669202"/>
    <lineage>
        <taxon>Eukaryota</taxon>
        <taxon>Metazoa</taxon>
        <taxon>Cnidaria</taxon>
        <taxon>Myxozoa</taxon>
        <taxon>Myxosporea</taxon>
        <taxon>Bivalvulida</taxon>
        <taxon>Platysporina</taxon>
        <taxon>Myxobolidae</taxon>
        <taxon>Thelohanellus</taxon>
    </lineage>
</organism>
<dbReference type="EMBL" id="JWZT01000521">
    <property type="protein sequence ID" value="KII74155.1"/>
    <property type="molecule type" value="Genomic_DNA"/>
</dbReference>
<evidence type="ECO:0000313" key="1">
    <source>
        <dbReference type="EMBL" id="KII74155.1"/>
    </source>
</evidence>
<dbReference type="Proteomes" id="UP000031668">
    <property type="component" value="Unassembled WGS sequence"/>
</dbReference>
<protein>
    <submittedName>
        <fullName evidence="1">Uncharacterized protein</fullName>
    </submittedName>
</protein>
<keyword evidence="2" id="KW-1185">Reference proteome</keyword>
<accession>A0A0C2NCZ9</accession>
<sequence>MDNVQRCSFLWSSDSDPSRAPLNQTENDSASLLLLLLNNIGYTQYLHSEEQDYKVYEIELKNDRDIAKLKFPDEVEIGKYEYKVNICFSHILQIFMYYLHSPNQSILEPSFLSLNSLNEAIYFLKN</sequence>
<dbReference type="AlphaFoldDB" id="A0A0C2NCZ9"/>
<reference evidence="1 2" key="1">
    <citation type="journal article" date="2014" name="Genome Biol. Evol.">
        <title>The genome of the myxosporean Thelohanellus kitauei shows adaptations to nutrient acquisition within its fish host.</title>
        <authorList>
            <person name="Yang Y."/>
            <person name="Xiong J."/>
            <person name="Zhou Z."/>
            <person name="Huo F."/>
            <person name="Miao W."/>
            <person name="Ran C."/>
            <person name="Liu Y."/>
            <person name="Zhang J."/>
            <person name="Feng J."/>
            <person name="Wang M."/>
            <person name="Wang M."/>
            <person name="Wang L."/>
            <person name="Yao B."/>
        </authorList>
    </citation>
    <scope>NUCLEOTIDE SEQUENCE [LARGE SCALE GENOMIC DNA]</scope>
    <source>
        <strain evidence="1">Wuqing</strain>
    </source>
</reference>
<evidence type="ECO:0000313" key="2">
    <source>
        <dbReference type="Proteomes" id="UP000031668"/>
    </source>
</evidence>